<dbReference type="InterPro" id="IPR010227">
    <property type="entry name" value="NADH_Q_OxRdtase_chainM/4"/>
</dbReference>
<dbReference type="PANTHER" id="PTHR43507:SF1">
    <property type="entry name" value="NADH-UBIQUINONE OXIDOREDUCTASE CHAIN 4"/>
    <property type="match status" value="1"/>
</dbReference>
<dbReference type="RefSeq" id="YP_008475003.1">
    <property type="nucleotide sequence ID" value="NC_022161.1"/>
</dbReference>
<keyword evidence="5 7" id="KW-1133">Transmembrane helix</keyword>
<evidence type="ECO:0000259" key="8">
    <source>
        <dbReference type="Pfam" id="PF00361"/>
    </source>
</evidence>
<evidence type="ECO:0000256" key="3">
    <source>
        <dbReference type="ARBA" id="ARBA00009025"/>
    </source>
</evidence>
<feature type="transmembrane region" description="Helical" evidence="7">
    <location>
        <begin position="105"/>
        <end position="123"/>
    </location>
</feature>
<feature type="transmembrane region" description="Helical" evidence="7">
    <location>
        <begin position="167"/>
        <end position="188"/>
    </location>
</feature>
<evidence type="ECO:0000256" key="1">
    <source>
        <dbReference type="ARBA" id="ARBA00003257"/>
    </source>
</evidence>
<feature type="transmembrane region" description="Helical" evidence="7">
    <location>
        <begin position="298"/>
        <end position="319"/>
    </location>
</feature>
<dbReference type="GO" id="GO:0008137">
    <property type="term" value="F:NADH dehydrogenase (ubiquinone) activity"/>
    <property type="evidence" value="ECO:0007669"/>
    <property type="project" value="UniProtKB-UniRule"/>
</dbReference>
<dbReference type="EC" id="7.1.1.2" evidence="7"/>
<dbReference type="PRINTS" id="PR01437">
    <property type="entry name" value="NUOXDRDTASE4"/>
</dbReference>
<keyword evidence="7 9" id="KW-0496">Mitochondrion</keyword>
<evidence type="ECO:0000256" key="5">
    <source>
        <dbReference type="ARBA" id="ARBA00022989"/>
    </source>
</evidence>
<dbReference type="KEGG" id="clus:16792607"/>
<dbReference type="GO" id="GO:0048039">
    <property type="term" value="F:ubiquinone binding"/>
    <property type="evidence" value="ECO:0007669"/>
    <property type="project" value="TreeGrafter"/>
</dbReference>
<keyword evidence="6 7" id="KW-0472">Membrane</keyword>
<dbReference type="GO" id="GO:0042773">
    <property type="term" value="P:ATP synthesis coupled electron transport"/>
    <property type="evidence" value="ECO:0007669"/>
    <property type="project" value="InterPro"/>
</dbReference>
<dbReference type="PANTHER" id="PTHR43507">
    <property type="entry name" value="NADH-UBIQUINONE OXIDOREDUCTASE CHAIN 4"/>
    <property type="match status" value="1"/>
</dbReference>
<organism evidence="9">
    <name type="scientific">Clavispora lusitaniae</name>
    <name type="common">Candida lusitaniae</name>
    <dbReference type="NCBI Taxonomy" id="36911"/>
    <lineage>
        <taxon>Eukaryota</taxon>
        <taxon>Fungi</taxon>
        <taxon>Dikarya</taxon>
        <taxon>Ascomycota</taxon>
        <taxon>Saccharomycotina</taxon>
        <taxon>Pichiomycetes</taxon>
        <taxon>Metschnikowiaceae</taxon>
        <taxon>Clavispora</taxon>
    </lineage>
</organism>
<dbReference type="InterPro" id="IPR001750">
    <property type="entry name" value="ND/Mrp_TM"/>
</dbReference>
<dbReference type="AlphaFoldDB" id="S5U5B9"/>
<evidence type="ECO:0000256" key="6">
    <source>
        <dbReference type="ARBA" id="ARBA00023136"/>
    </source>
</evidence>
<comment type="subcellular location">
    <subcellularLocation>
        <location evidence="2">Membrane</location>
        <topology evidence="2">Multi-pass membrane protein</topology>
    </subcellularLocation>
    <subcellularLocation>
        <location evidence="7">Mitochondrion membrane</location>
        <topology evidence="7">Multi-pass membrane protein</topology>
    </subcellularLocation>
</comment>
<protein>
    <recommendedName>
        <fullName evidence="7">NADH-ubiquinone oxidoreductase chain 4</fullName>
        <ecNumber evidence="7">7.1.1.2</ecNumber>
    </recommendedName>
</protein>
<dbReference type="InterPro" id="IPR003918">
    <property type="entry name" value="NADH_UbQ_OxRdtase"/>
</dbReference>
<feature type="transmembrane region" description="Helical" evidence="7">
    <location>
        <begin position="54"/>
        <end position="74"/>
    </location>
</feature>
<sequence>MTLLYFFFTAFTSLSSRLVNNMSKHIFLVASGLIAIPTLYDWSDIDVYYTTDGIADILILLTAYLIPLSIISNWNNIRSTLFFELVLNLGIILLINFMCQDMTSFYVYFEASLAPLFIMIGLYGAANKDKAADYILIYTLFSSLFMLLAIALYEVILDNTDYQATSLLVLSIDLQCILFLAISIGIAVKTPLAPVHTWLPVVHSESPLAGSILLAGVILKLAVYAIIRLILPTLSDATILYTPLVYVLCVITIIYTSIITLRQTDLKVIIAYSSISHMAVCILGILSNSVTGITGSLVLSLAHGFVSPALFIIVGGILYDRYHNRLIHYFQGLISYMPLLSVYLIILSFCNVGTPLSINFIGEMLSLTGAINRAPILGALAALSVLLSASYQMKLTNRLTGGIKTPYISLTADCTYRESFLMWALIIPTIFLGIWPASVLDMLWETSSLLYIFIFINISPPLVVGYLSYHHWW</sequence>
<dbReference type="EMBL" id="KC993186">
    <property type="protein sequence ID" value="AGS44291.1"/>
    <property type="molecule type" value="Genomic_DNA"/>
</dbReference>
<keyword evidence="7" id="KW-0830">Ubiquinone</keyword>
<dbReference type="Pfam" id="PF00361">
    <property type="entry name" value="Proton_antipo_M"/>
    <property type="match status" value="1"/>
</dbReference>
<feature type="transmembrane region" description="Helical" evidence="7">
    <location>
        <begin position="374"/>
        <end position="391"/>
    </location>
</feature>
<name>S5U5B9_CLALS</name>
<dbReference type="GO" id="GO:0003954">
    <property type="term" value="F:NADH dehydrogenase activity"/>
    <property type="evidence" value="ECO:0007669"/>
    <property type="project" value="TreeGrafter"/>
</dbReference>
<dbReference type="GO" id="GO:0015990">
    <property type="term" value="P:electron transport coupled proton transport"/>
    <property type="evidence" value="ECO:0007669"/>
    <property type="project" value="TreeGrafter"/>
</dbReference>
<proteinExistence type="inferred from homology"/>
<keyword evidence="7" id="KW-0249">Electron transport</keyword>
<feature type="transmembrane region" description="Helical" evidence="7">
    <location>
        <begin position="25"/>
        <end position="42"/>
    </location>
</feature>
<feature type="transmembrane region" description="Helical" evidence="7">
    <location>
        <begin position="135"/>
        <end position="155"/>
    </location>
</feature>
<comment type="catalytic activity">
    <reaction evidence="7">
        <text>a ubiquinone + NADH + 5 H(+)(in) = a ubiquinol + NAD(+) + 4 H(+)(out)</text>
        <dbReference type="Rhea" id="RHEA:29091"/>
        <dbReference type="Rhea" id="RHEA-COMP:9565"/>
        <dbReference type="Rhea" id="RHEA-COMP:9566"/>
        <dbReference type="ChEBI" id="CHEBI:15378"/>
        <dbReference type="ChEBI" id="CHEBI:16389"/>
        <dbReference type="ChEBI" id="CHEBI:17976"/>
        <dbReference type="ChEBI" id="CHEBI:57540"/>
        <dbReference type="ChEBI" id="CHEBI:57945"/>
        <dbReference type="EC" id="7.1.1.2"/>
    </reaction>
</comment>
<comment type="function">
    <text evidence="7">Core subunit of the mitochondrial membrane respiratory chain NADH dehydrogenase (Complex I) which catalyzes electron transfer from NADH through the respiratory chain, using ubiquinone as an electron acceptor. Essential for the catalytic activity and assembly of complex I.</text>
</comment>
<dbReference type="NCBIfam" id="TIGR01972">
    <property type="entry name" value="NDH_I_M"/>
    <property type="match status" value="1"/>
</dbReference>
<keyword evidence="4 7" id="KW-0812">Transmembrane</keyword>
<feature type="transmembrane region" description="Helical" evidence="7">
    <location>
        <begin position="449"/>
        <end position="469"/>
    </location>
</feature>
<keyword evidence="7" id="KW-0813">Transport</keyword>
<feature type="transmembrane region" description="Helical" evidence="7">
    <location>
        <begin position="208"/>
        <end position="227"/>
    </location>
</feature>
<dbReference type="GO" id="GO:0031966">
    <property type="term" value="C:mitochondrial membrane"/>
    <property type="evidence" value="ECO:0007669"/>
    <property type="project" value="UniProtKB-SubCell"/>
</dbReference>
<feature type="transmembrane region" description="Helical" evidence="7">
    <location>
        <begin position="420"/>
        <end position="437"/>
    </location>
</feature>
<gene>
    <name evidence="9" type="primary">nad4</name>
</gene>
<feature type="transmembrane region" description="Helical" evidence="7">
    <location>
        <begin position="266"/>
        <end position="286"/>
    </location>
</feature>
<geneLocation type="mitochondrion" evidence="9"/>
<keyword evidence="7" id="KW-0520">NAD</keyword>
<evidence type="ECO:0000256" key="2">
    <source>
        <dbReference type="ARBA" id="ARBA00004141"/>
    </source>
</evidence>
<comment type="similarity">
    <text evidence="3 7">Belongs to the complex I subunit 4 family.</text>
</comment>
<keyword evidence="7" id="KW-0679">Respiratory chain</keyword>
<feature type="transmembrane region" description="Helical" evidence="7">
    <location>
        <begin position="80"/>
        <end position="98"/>
    </location>
</feature>
<comment type="function">
    <text evidence="1">Core subunit of the mitochondrial membrane respiratory chain NADH dehydrogenase (Complex I) that is believed to belong to the minimal assembly required for catalysis. Complex I functions in the transfer of electrons from NADH to the respiratory chain. The immediate electron acceptor for the enzyme is believed to be ubiquinone.</text>
</comment>
<accession>S5U5B9</accession>
<feature type="transmembrane region" description="Helical" evidence="7">
    <location>
        <begin position="339"/>
        <end position="362"/>
    </location>
</feature>
<evidence type="ECO:0000256" key="7">
    <source>
        <dbReference type="RuleBase" id="RU003297"/>
    </source>
</evidence>
<evidence type="ECO:0000256" key="4">
    <source>
        <dbReference type="ARBA" id="ARBA00022692"/>
    </source>
</evidence>
<evidence type="ECO:0000313" key="9">
    <source>
        <dbReference type="EMBL" id="AGS44291.1"/>
    </source>
</evidence>
<reference evidence="9" key="1">
    <citation type="submission" date="2013-04" db="EMBL/GenBank/DDBJ databases">
        <authorList>
            <person name="Zemanova J."/>
            <person name="Brejova B."/>
            <person name="Nosek J."/>
        </authorList>
    </citation>
    <scope>NUCLEOTIDE SEQUENCE</scope>
    <source>
        <strain evidence="9">CBS 6936</strain>
    </source>
</reference>
<dbReference type="GeneID" id="16792607"/>
<feature type="domain" description="NADH:quinone oxidoreductase/Mrp antiporter transmembrane" evidence="8">
    <location>
        <begin position="100"/>
        <end position="385"/>
    </location>
</feature>
<feature type="transmembrane region" description="Helical" evidence="7">
    <location>
        <begin position="239"/>
        <end position="260"/>
    </location>
</feature>